<feature type="chain" id="PRO_5043905298" description="Ice-binding protein C-terminal domain-containing protein" evidence="1">
    <location>
        <begin position="24"/>
        <end position="293"/>
    </location>
</feature>
<accession>A0AAT9FQ78</accession>
<gene>
    <name evidence="3" type="ORF">NT6N_31730</name>
</gene>
<keyword evidence="1" id="KW-0732">Signal</keyword>
<dbReference type="KEGG" id="osu:NT6N_31730"/>
<protein>
    <recommendedName>
        <fullName evidence="2">Ice-binding protein C-terminal domain-containing protein</fullName>
    </recommendedName>
</protein>
<evidence type="ECO:0000313" key="3">
    <source>
        <dbReference type="EMBL" id="BDS08133.1"/>
    </source>
</evidence>
<dbReference type="EMBL" id="AP026866">
    <property type="protein sequence ID" value="BDS08133.1"/>
    <property type="molecule type" value="Genomic_DNA"/>
</dbReference>
<dbReference type="InterPro" id="IPR013424">
    <property type="entry name" value="Ice-binding_C"/>
</dbReference>
<sequence length="293" mass="29703">MNIKTLLPVGGLALMAGVTPLSAALTTYFDHDFQNGTNGPLSGAGALGTPAVGTIAASGGHVGENVYTSGNNGSNNAITTVNGSFNDTGTPAGNFLTTTMSSAIDLSAGAVSVDFSLGIFGTNNANEFKLVHVIGYSSSNTEVFQITMRAGSGNGSRAVFARQTGEDDTEFAAGSFSSIEGTRILNGIDDSIISTDTTMAPDDLVDVSLTLNGSTWDASAASGSGDTPATGLAIDGGATDLSYIQFFTSHNSSVNGQNKGVWVDNILVTQVPEPSSAALFGLGGIALILRRKK</sequence>
<evidence type="ECO:0000256" key="1">
    <source>
        <dbReference type="SAM" id="SignalP"/>
    </source>
</evidence>
<feature type="domain" description="Ice-binding protein C-terminal" evidence="2">
    <location>
        <begin position="270"/>
        <end position="292"/>
    </location>
</feature>
<name>A0AAT9FQ78_9BACT</name>
<evidence type="ECO:0000259" key="2">
    <source>
        <dbReference type="Pfam" id="PF07589"/>
    </source>
</evidence>
<reference evidence="3" key="1">
    <citation type="submission" date="2024-07" db="EMBL/GenBank/DDBJ databases">
        <title>Complete genome sequence of Verrucomicrobiaceae bacterium NT6N.</title>
        <authorList>
            <person name="Huang C."/>
            <person name="Takami H."/>
            <person name="Hamasaki K."/>
        </authorList>
    </citation>
    <scope>NUCLEOTIDE SEQUENCE</scope>
    <source>
        <strain evidence="3">NT6N</strain>
    </source>
</reference>
<organism evidence="3">
    <name type="scientific">Oceaniferula spumae</name>
    <dbReference type="NCBI Taxonomy" id="2979115"/>
    <lineage>
        <taxon>Bacteria</taxon>
        <taxon>Pseudomonadati</taxon>
        <taxon>Verrucomicrobiota</taxon>
        <taxon>Verrucomicrobiia</taxon>
        <taxon>Verrucomicrobiales</taxon>
        <taxon>Verrucomicrobiaceae</taxon>
        <taxon>Oceaniferula</taxon>
    </lineage>
</organism>
<dbReference type="Pfam" id="PF07589">
    <property type="entry name" value="PEP-CTERM"/>
    <property type="match status" value="1"/>
</dbReference>
<feature type="signal peptide" evidence="1">
    <location>
        <begin position="1"/>
        <end position="23"/>
    </location>
</feature>
<dbReference type="AlphaFoldDB" id="A0AAT9FQ78"/>
<proteinExistence type="predicted"/>
<dbReference type="NCBIfam" id="TIGR02595">
    <property type="entry name" value="PEP_CTERM"/>
    <property type="match status" value="1"/>
</dbReference>